<gene>
    <name evidence="4" type="ORF">SY85_05025</name>
</gene>
<evidence type="ECO:0000256" key="2">
    <source>
        <dbReference type="ARBA" id="ARBA00000751"/>
    </source>
</evidence>
<accession>A0A172U2W9</accession>
<feature type="domain" description="NADAR" evidence="3">
    <location>
        <begin position="22"/>
        <end position="181"/>
    </location>
</feature>
<comment type="catalytic activity">
    <reaction evidence="2">
        <text>2,5-diamino-6-hydroxy-4-(5-phosphoribosylamino)-pyrimidine + H2O = 2,5,6-triamino-4-hydroxypyrimidine + D-ribose 5-phosphate</text>
        <dbReference type="Rhea" id="RHEA:23436"/>
        <dbReference type="ChEBI" id="CHEBI:15377"/>
        <dbReference type="ChEBI" id="CHEBI:58614"/>
        <dbReference type="ChEBI" id="CHEBI:78346"/>
        <dbReference type="ChEBI" id="CHEBI:137796"/>
    </reaction>
</comment>
<dbReference type="KEGG" id="fla:SY85_05025"/>
<reference evidence="4 5" key="2">
    <citation type="journal article" date="2016" name="Int. J. Syst. Evol. Microbiol.">
        <title>Flavisolibacter tropicus sp. nov., isolated from tropical soil.</title>
        <authorList>
            <person name="Lee J.J."/>
            <person name="Kang M.S."/>
            <person name="Kim G.S."/>
            <person name="Lee C.S."/>
            <person name="Lim S."/>
            <person name="Lee J."/>
            <person name="Roh S.H."/>
            <person name="Kang H."/>
            <person name="Ha J.M."/>
            <person name="Bae S."/>
            <person name="Jung H.Y."/>
            <person name="Kim M.K."/>
        </authorList>
    </citation>
    <scope>NUCLEOTIDE SEQUENCE [LARGE SCALE GENOMIC DNA]</scope>
    <source>
        <strain evidence="4 5">LCS9</strain>
    </source>
</reference>
<proteinExistence type="predicted"/>
<evidence type="ECO:0000313" key="5">
    <source>
        <dbReference type="Proteomes" id="UP000077177"/>
    </source>
</evidence>
<dbReference type="InterPro" id="IPR037238">
    <property type="entry name" value="YbiA-like_sf"/>
</dbReference>
<organism evidence="4 5">
    <name type="scientific">Flavisolibacter tropicus</name>
    <dbReference type="NCBI Taxonomy" id="1492898"/>
    <lineage>
        <taxon>Bacteria</taxon>
        <taxon>Pseudomonadati</taxon>
        <taxon>Bacteroidota</taxon>
        <taxon>Chitinophagia</taxon>
        <taxon>Chitinophagales</taxon>
        <taxon>Chitinophagaceae</taxon>
        <taxon>Flavisolibacter</taxon>
    </lineage>
</organism>
<dbReference type="NCBIfam" id="TIGR02464">
    <property type="entry name" value="ribofla_fusion"/>
    <property type="match status" value="1"/>
</dbReference>
<dbReference type="EMBL" id="CP011390">
    <property type="protein sequence ID" value="ANE53327.1"/>
    <property type="molecule type" value="Genomic_DNA"/>
</dbReference>
<dbReference type="Pfam" id="PF08719">
    <property type="entry name" value="NADAR"/>
    <property type="match status" value="1"/>
</dbReference>
<dbReference type="InterPro" id="IPR012816">
    <property type="entry name" value="NADAR"/>
</dbReference>
<protein>
    <recommendedName>
        <fullName evidence="3">NADAR domain-containing protein</fullName>
    </recommendedName>
</protein>
<reference evidence="5" key="1">
    <citation type="submission" date="2015-01" db="EMBL/GenBank/DDBJ databases">
        <title>Flavisolibacter sp./LCS9/ whole genome sequencing.</title>
        <authorList>
            <person name="Kim M.K."/>
            <person name="Srinivasan S."/>
            <person name="Lee J.-J."/>
        </authorList>
    </citation>
    <scope>NUCLEOTIDE SEQUENCE [LARGE SCALE GENOMIC DNA]</scope>
    <source>
        <strain evidence="5">LCS9</strain>
    </source>
</reference>
<evidence type="ECO:0000313" key="4">
    <source>
        <dbReference type="EMBL" id="ANE53327.1"/>
    </source>
</evidence>
<sequence length="181" mass="21154">MSYDINWLQQRYDNNESIDYLFFWGHTNKTGEQVGKFLFSQWYPSHFVVDGITYPTAEHRMMAGKARLFNDVEILEKIINANTPKEAKDLGRQVKRFDATAWEQHCFTIVKEGNYHKFTQNKGYKEYLLATGNKVIVEASPVDTIWGIGLTQDSMQAKNPHQWRGQNLLGFALMEVRDRLR</sequence>
<evidence type="ECO:0000256" key="1">
    <source>
        <dbReference type="ARBA" id="ARBA00000022"/>
    </source>
</evidence>
<comment type="catalytic activity">
    <reaction evidence="1">
        <text>5-amino-6-(5-phospho-D-ribosylamino)uracil + H2O = 5,6-diaminouracil + D-ribose 5-phosphate</text>
        <dbReference type="Rhea" id="RHEA:55020"/>
        <dbReference type="ChEBI" id="CHEBI:15377"/>
        <dbReference type="ChEBI" id="CHEBI:46252"/>
        <dbReference type="ChEBI" id="CHEBI:58453"/>
        <dbReference type="ChEBI" id="CHEBI:78346"/>
    </reaction>
</comment>
<dbReference type="Proteomes" id="UP000077177">
    <property type="component" value="Chromosome"/>
</dbReference>
<dbReference type="SUPFAM" id="SSF143990">
    <property type="entry name" value="YbiA-like"/>
    <property type="match status" value="1"/>
</dbReference>
<dbReference type="STRING" id="1492898.SY85_05025"/>
<keyword evidence="5" id="KW-1185">Reference proteome</keyword>
<dbReference type="AlphaFoldDB" id="A0A172U2W9"/>
<dbReference type="Gene3D" id="1.10.357.40">
    <property type="entry name" value="YbiA-like"/>
    <property type="match status" value="1"/>
</dbReference>
<evidence type="ECO:0000259" key="3">
    <source>
        <dbReference type="Pfam" id="PF08719"/>
    </source>
</evidence>
<name>A0A172U2W9_9BACT</name>
<dbReference type="PATRIC" id="fig|1492898.3.peg.1099"/>
<dbReference type="CDD" id="cd15457">
    <property type="entry name" value="NADAR"/>
    <property type="match status" value="1"/>
</dbReference>